<evidence type="ECO:0000256" key="4">
    <source>
        <dbReference type="SAM" id="SignalP"/>
    </source>
</evidence>
<dbReference type="RefSeq" id="WP_114340778.1">
    <property type="nucleotide sequence ID" value="NZ_QFWQ01000003.1"/>
</dbReference>
<dbReference type="Gene3D" id="1.25.40.10">
    <property type="entry name" value="Tetratricopeptide repeat domain"/>
    <property type="match status" value="1"/>
</dbReference>
<evidence type="ECO:0000256" key="2">
    <source>
        <dbReference type="ARBA" id="ARBA00022803"/>
    </source>
</evidence>
<dbReference type="InterPro" id="IPR013360">
    <property type="entry name" value="Pilus_4_PilW"/>
</dbReference>
<keyword evidence="1" id="KW-0677">Repeat</keyword>
<dbReference type="SMART" id="SM00028">
    <property type="entry name" value="TPR"/>
    <property type="match status" value="3"/>
</dbReference>
<dbReference type="NCBIfam" id="TIGR02521">
    <property type="entry name" value="type_IV_pilW"/>
    <property type="match status" value="1"/>
</dbReference>
<name>A0A368KHR1_9GAMM</name>
<keyword evidence="2 3" id="KW-0802">TPR repeat</keyword>
<feature type="signal peptide" evidence="4">
    <location>
        <begin position="1"/>
        <end position="21"/>
    </location>
</feature>
<dbReference type="PROSITE" id="PS50005">
    <property type="entry name" value="TPR"/>
    <property type="match status" value="2"/>
</dbReference>
<dbReference type="EMBL" id="QFWQ01000003">
    <property type="protein sequence ID" value="RCS30698.1"/>
    <property type="molecule type" value="Genomic_DNA"/>
</dbReference>
<dbReference type="InterPro" id="IPR011990">
    <property type="entry name" value="TPR-like_helical_dom_sf"/>
</dbReference>
<keyword evidence="4" id="KW-0732">Signal</keyword>
<accession>A0A368KHR1</accession>
<proteinExistence type="predicted"/>
<dbReference type="PROSITE" id="PS51257">
    <property type="entry name" value="PROKAR_LIPOPROTEIN"/>
    <property type="match status" value="1"/>
</dbReference>
<feature type="repeat" description="TPR" evidence="3">
    <location>
        <begin position="45"/>
        <end position="78"/>
    </location>
</feature>
<dbReference type="PANTHER" id="PTHR44227">
    <property type="match status" value="1"/>
</dbReference>
<feature type="chain" id="PRO_5017009655" evidence="4">
    <location>
        <begin position="22"/>
        <end position="262"/>
    </location>
</feature>
<keyword evidence="6" id="KW-1185">Reference proteome</keyword>
<evidence type="ECO:0000256" key="1">
    <source>
        <dbReference type="ARBA" id="ARBA00022737"/>
    </source>
</evidence>
<evidence type="ECO:0000256" key="3">
    <source>
        <dbReference type="PROSITE-ProRule" id="PRU00339"/>
    </source>
</evidence>
<dbReference type="PANTHER" id="PTHR44227:SF3">
    <property type="entry name" value="PROTEIN O-MANNOSYL-TRANSFERASE TMTC4"/>
    <property type="match status" value="1"/>
</dbReference>
<protein>
    <submittedName>
        <fullName evidence="5">Type IV pilus biogenesis/stability protein PilW</fullName>
    </submittedName>
</protein>
<reference evidence="5 6" key="1">
    <citation type="submission" date="2018-05" db="EMBL/GenBank/DDBJ databases">
        <title>Draft genome sequence of Rhodanobacter denitrificans Yn1 isolated from gold copper mine.</title>
        <authorList>
            <person name="Yang N."/>
            <person name="Mazhar H.S."/>
            <person name="Rensing C."/>
        </authorList>
    </citation>
    <scope>NUCLEOTIDE SEQUENCE [LARGE SCALE GENOMIC DNA]</scope>
    <source>
        <strain evidence="5 6">Yn1</strain>
    </source>
</reference>
<sequence length="262" mass="28623">MRFDRALLICLSLLLAGCVTTRTDSSSLGKNMPQASKADQAQDAARIHTELGQRYLASGDLQTALEKLTKALQFDPNYAPAHTVIAVLYERINNLPEAEQHYRRAVELEPAKGAPNNNLGVFLCHVGKIAEANGYFQKAVADPFYQTPDVALTNAGVCQLRAHDVAGAEASFRDAIVRNPKNAEALFQLANTLYQNGNAFRARAFIQRFDALDQPTAASLKLGHDIESSLGNTEGAHNYRKRLLSQFPDSEQAHALDTTASQ</sequence>
<gene>
    <name evidence="5" type="ORF">DEO45_02665</name>
</gene>
<dbReference type="Proteomes" id="UP000252387">
    <property type="component" value="Unassembled WGS sequence"/>
</dbReference>
<comment type="caution">
    <text evidence="5">The sequence shown here is derived from an EMBL/GenBank/DDBJ whole genome shotgun (WGS) entry which is preliminary data.</text>
</comment>
<evidence type="ECO:0000313" key="5">
    <source>
        <dbReference type="EMBL" id="RCS30698.1"/>
    </source>
</evidence>
<dbReference type="AlphaFoldDB" id="A0A368KHR1"/>
<dbReference type="OrthoDB" id="9814042at2"/>
<dbReference type="SUPFAM" id="SSF48452">
    <property type="entry name" value="TPR-like"/>
    <property type="match status" value="1"/>
</dbReference>
<dbReference type="PROSITE" id="PS50293">
    <property type="entry name" value="TPR_REGION"/>
    <property type="match status" value="1"/>
</dbReference>
<organism evidence="5 6">
    <name type="scientific">Rhodanobacter denitrificans</name>
    <dbReference type="NCBI Taxonomy" id="666685"/>
    <lineage>
        <taxon>Bacteria</taxon>
        <taxon>Pseudomonadati</taxon>
        <taxon>Pseudomonadota</taxon>
        <taxon>Gammaproteobacteria</taxon>
        <taxon>Lysobacterales</taxon>
        <taxon>Rhodanobacteraceae</taxon>
        <taxon>Rhodanobacter</taxon>
    </lineage>
</organism>
<dbReference type="InterPro" id="IPR052346">
    <property type="entry name" value="O-mannosyl-transferase_TMTC"/>
</dbReference>
<dbReference type="Pfam" id="PF14559">
    <property type="entry name" value="TPR_19"/>
    <property type="match status" value="1"/>
</dbReference>
<feature type="repeat" description="TPR" evidence="3">
    <location>
        <begin position="79"/>
        <end position="112"/>
    </location>
</feature>
<dbReference type="Pfam" id="PF13431">
    <property type="entry name" value="TPR_17"/>
    <property type="match status" value="1"/>
</dbReference>
<dbReference type="InterPro" id="IPR019734">
    <property type="entry name" value="TPR_rpt"/>
</dbReference>
<evidence type="ECO:0000313" key="6">
    <source>
        <dbReference type="Proteomes" id="UP000252387"/>
    </source>
</evidence>